<evidence type="ECO:0000313" key="2">
    <source>
        <dbReference type="Proteomes" id="UP000053989"/>
    </source>
</evidence>
<reference evidence="2" key="2">
    <citation type="submission" date="2015-01" db="EMBL/GenBank/DDBJ databases">
        <title>Evolutionary Origins and Diversification of the Mycorrhizal Mutualists.</title>
        <authorList>
            <consortium name="DOE Joint Genome Institute"/>
            <consortium name="Mycorrhizal Genomics Consortium"/>
            <person name="Kohler A."/>
            <person name="Kuo A."/>
            <person name="Nagy L.G."/>
            <person name="Floudas D."/>
            <person name="Copeland A."/>
            <person name="Barry K.W."/>
            <person name="Cichocki N."/>
            <person name="Veneault-Fourrey C."/>
            <person name="LaButti K."/>
            <person name="Lindquist E.A."/>
            <person name="Lipzen A."/>
            <person name="Lundell T."/>
            <person name="Morin E."/>
            <person name="Murat C."/>
            <person name="Riley R."/>
            <person name="Ohm R."/>
            <person name="Sun H."/>
            <person name="Tunlid A."/>
            <person name="Henrissat B."/>
            <person name="Grigoriev I.V."/>
            <person name="Hibbett D.S."/>
            <person name="Martin F."/>
        </authorList>
    </citation>
    <scope>NUCLEOTIDE SEQUENCE [LARGE SCALE GENOMIC DNA]</scope>
    <source>
        <strain evidence="2">Foug A</strain>
    </source>
</reference>
<sequence length="134" mass="14488">MPDVQQNSFKAPRRPPPHTLFLSPSTAWFCGMYIPSIVLCRINFATDLYGTGGPACPLKARAVQRRGSNKAIGGNMTLNPAADNGNAKCANTRPRLFIGVGLGPLPNHDHSEGKHFRGCSHVTSFLTPWYAANP</sequence>
<organism evidence="1 2">
    <name type="scientific">Scleroderma citrinum Foug A</name>
    <dbReference type="NCBI Taxonomy" id="1036808"/>
    <lineage>
        <taxon>Eukaryota</taxon>
        <taxon>Fungi</taxon>
        <taxon>Dikarya</taxon>
        <taxon>Basidiomycota</taxon>
        <taxon>Agaricomycotina</taxon>
        <taxon>Agaricomycetes</taxon>
        <taxon>Agaricomycetidae</taxon>
        <taxon>Boletales</taxon>
        <taxon>Sclerodermatineae</taxon>
        <taxon>Sclerodermataceae</taxon>
        <taxon>Scleroderma</taxon>
    </lineage>
</organism>
<dbReference type="EMBL" id="KN822020">
    <property type="protein sequence ID" value="KIM65750.1"/>
    <property type="molecule type" value="Genomic_DNA"/>
</dbReference>
<dbReference type="Proteomes" id="UP000053989">
    <property type="component" value="Unassembled WGS sequence"/>
</dbReference>
<evidence type="ECO:0000313" key="1">
    <source>
        <dbReference type="EMBL" id="KIM65750.1"/>
    </source>
</evidence>
<dbReference type="HOGENOM" id="CLU_1897442_0_0_1"/>
<reference evidence="1 2" key="1">
    <citation type="submission" date="2014-04" db="EMBL/GenBank/DDBJ databases">
        <authorList>
            <consortium name="DOE Joint Genome Institute"/>
            <person name="Kuo A."/>
            <person name="Kohler A."/>
            <person name="Nagy L.G."/>
            <person name="Floudas D."/>
            <person name="Copeland A."/>
            <person name="Barry K.W."/>
            <person name="Cichocki N."/>
            <person name="Veneault-Fourrey C."/>
            <person name="LaButti K."/>
            <person name="Lindquist E.A."/>
            <person name="Lipzen A."/>
            <person name="Lundell T."/>
            <person name="Morin E."/>
            <person name="Murat C."/>
            <person name="Sun H."/>
            <person name="Tunlid A."/>
            <person name="Henrissat B."/>
            <person name="Grigoriev I.V."/>
            <person name="Hibbett D.S."/>
            <person name="Martin F."/>
            <person name="Nordberg H.P."/>
            <person name="Cantor M.N."/>
            <person name="Hua S.X."/>
        </authorList>
    </citation>
    <scope>NUCLEOTIDE SEQUENCE [LARGE SCALE GENOMIC DNA]</scope>
    <source>
        <strain evidence="1 2">Foug A</strain>
    </source>
</reference>
<keyword evidence="2" id="KW-1185">Reference proteome</keyword>
<gene>
    <name evidence="1" type="ORF">SCLCIDRAFT_1211729</name>
</gene>
<accession>A0A0C3DYX8</accession>
<name>A0A0C3DYX8_9AGAM</name>
<proteinExistence type="predicted"/>
<dbReference type="InParanoid" id="A0A0C3DYX8"/>
<protein>
    <submittedName>
        <fullName evidence="1">Uncharacterized protein</fullName>
    </submittedName>
</protein>
<dbReference type="AlphaFoldDB" id="A0A0C3DYX8"/>